<dbReference type="InterPro" id="IPR036113">
    <property type="entry name" value="Asp/Glu-ADT_sf_sub_c"/>
</dbReference>
<reference evidence="1" key="1">
    <citation type="submission" date="2024-01" db="EMBL/GenBank/DDBJ databases">
        <title>Complete genome sequence of Mycoplasma gateae strain 3700.</title>
        <authorList>
            <person name="Spergser J."/>
        </authorList>
    </citation>
    <scope>NUCLEOTIDE SEQUENCE [LARGE SCALE GENOMIC DNA]</scope>
    <source>
        <strain evidence="1">3700</strain>
    </source>
</reference>
<evidence type="ECO:0000313" key="1">
    <source>
        <dbReference type="EMBL" id="WVN21205.1"/>
    </source>
</evidence>
<gene>
    <name evidence="1" type="ORF">V2E26_02200</name>
</gene>
<proteinExistence type="predicted"/>
<dbReference type="EMBL" id="CP143578">
    <property type="protein sequence ID" value="WVN21205.1"/>
    <property type="molecule type" value="Genomic_DNA"/>
</dbReference>
<evidence type="ECO:0000313" key="2">
    <source>
        <dbReference type="Proteomes" id="UP001431935"/>
    </source>
</evidence>
<sequence>MFKHDFKKIANNLLLEPSTEVLEITQNLLSSIDEQLNDLDQLNLDNVKALSHINELKIPFDKLRDDVENNDTKISKQNILENAFDKNEEMVVMKRVVNE</sequence>
<dbReference type="Proteomes" id="UP001431935">
    <property type="component" value="Chromosome"/>
</dbReference>
<organism evidence="1 2">
    <name type="scientific">Metamycoplasma gateae</name>
    <dbReference type="NCBI Taxonomy" id="35769"/>
    <lineage>
        <taxon>Bacteria</taxon>
        <taxon>Bacillati</taxon>
        <taxon>Mycoplasmatota</taxon>
        <taxon>Mycoplasmoidales</taxon>
        <taxon>Metamycoplasmataceae</taxon>
        <taxon>Metamycoplasma</taxon>
    </lineage>
</organism>
<keyword evidence="2" id="KW-1185">Reference proteome</keyword>
<dbReference type="Pfam" id="PF02686">
    <property type="entry name" value="GatC"/>
    <property type="match status" value="1"/>
</dbReference>
<protein>
    <submittedName>
        <fullName evidence="1">Glutamyl-tRNA amidotransferase</fullName>
    </submittedName>
</protein>
<dbReference type="SUPFAM" id="SSF141000">
    <property type="entry name" value="Glu-tRNAGln amidotransferase C subunit"/>
    <property type="match status" value="1"/>
</dbReference>
<accession>A0ABZ2AHB7</accession>
<name>A0ABZ2AHB7_9BACT</name>
<dbReference type="InterPro" id="IPR003837">
    <property type="entry name" value="GatC"/>
</dbReference>
<dbReference type="RefSeq" id="WP_330463244.1">
    <property type="nucleotide sequence ID" value="NZ_CP143578.1"/>
</dbReference>